<feature type="compositionally biased region" description="Pro residues" evidence="1">
    <location>
        <begin position="649"/>
        <end position="659"/>
    </location>
</feature>
<dbReference type="AlphaFoldDB" id="S8EAG1"/>
<dbReference type="OrthoDB" id="3363891at2759"/>
<feature type="compositionally biased region" description="Acidic residues" evidence="1">
    <location>
        <begin position="337"/>
        <end position="346"/>
    </location>
</feature>
<name>S8EAG1_FOMSC</name>
<feature type="compositionally biased region" description="Basic and acidic residues" evidence="1">
    <location>
        <begin position="218"/>
        <end position="228"/>
    </location>
</feature>
<feature type="compositionally biased region" description="Low complexity" evidence="1">
    <location>
        <begin position="444"/>
        <end position="454"/>
    </location>
</feature>
<organism evidence="2 3">
    <name type="scientific">Fomitopsis schrenkii</name>
    <name type="common">Brown rot fungus</name>
    <dbReference type="NCBI Taxonomy" id="2126942"/>
    <lineage>
        <taxon>Eukaryota</taxon>
        <taxon>Fungi</taxon>
        <taxon>Dikarya</taxon>
        <taxon>Basidiomycota</taxon>
        <taxon>Agaricomycotina</taxon>
        <taxon>Agaricomycetes</taxon>
        <taxon>Polyporales</taxon>
        <taxon>Fomitopsis</taxon>
    </lineage>
</organism>
<evidence type="ECO:0000313" key="3">
    <source>
        <dbReference type="Proteomes" id="UP000015241"/>
    </source>
</evidence>
<feature type="compositionally biased region" description="Polar residues" evidence="1">
    <location>
        <begin position="97"/>
        <end position="111"/>
    </location>
</feature>
<protein>
    <submittedName>
        <fullName evidence="2">Uncharacterized protein</fullName>
    </submittedName>
</protein>
<keyword evidence="3" id="KW-1185">Reference proteome</keyword>
<dbReference type="InParanoid" id="S8EAG1"/>
<feature type="compositionally biased region" description="Basic and acidic residues" evidence="1">
    <location>
        <begin position="169"/>
        <end position="180"/>
    </location>
</feature>
<feature type="compositionally biased region" description="Polar residues" evidence="1">
    <location>
        <begin position="429"/>
        <end position="443"/>
    </location>
</feature>
<feature type="compositionally biased region" description="Basic and acidic residues" evidence="1">
    <location>
        <begin position="591"/>
        <end position="604"/>
    </location>
</feature>
<feature type="region of interest" description="Disordered" evidence="1">
    <location>
        <begin position="541"/>
        <end position="687"/>
    </location>
</feature>
<feature type="compositionally biased region" description="Basic and acidic residues" evidence="1">
    <location>
        <begin position="662"/>
        <end position="672"/>
    </location>
</feature>
<feature type="region of interest" description="Disordered" evidence="1">
    <location>
        <begin position="334"/>
        <end position="526"/>
    </location>
</feature>
<dbReference type="EMBL" id="KE504150">
    <property type="protein sequence ID" value="EPT00244.1"/>
    <property type="molecule type" value="Genomic_DNA"/>
</dbReference>
<evidence type="ECO:0000256" key="1">
    <source>
        <dbReference type="SAM" id="MobiDB-lite"/>
    </source>
</evidence>
<proteinExistence type="predicted"/>
<feature type="region of interest" description="Disordered" evidence="1">
    <location>
        <begin position="278"/>
        <end position="312"/>
    </location>
</feature>
<feature type="region of interest" description="Disordered" evidence="1">
    <location>
        <begin position="57"/>
        <end position="180"/>
    </location>
</feature>
<sequence length="687" mass="74263">MALTATAQSAFREPAWDEVIVPTLRKRLQNESNVLARRISAASVGSTEDHADMYQSAASLSREDTTTPPARQYPHPKANAVPRANGQQVRADIGPGRTQQSPPSRARSLSQPYILDPPNKTDKVAGSSASPPMPNGRTVTRIPMSRGRTSIGSNSSHAQNSVNGGVGGRTEEGSELRSVDEGHETYPMRSTVRIPRHKASDLFDEAPPFSSSTSSHFQLEDDTRVSSESEERPFEHWYRGDVSRNGGVGELRVGRRAEMLDIANYGYTLRNASSHIVNNGYQRSRSNSRSRDAASSRYGMRQRAESVSAAVRQDAVLDEDEAAMHDAVMDEQAPADFDSDGYEDPADLYGHYPDGTASSPSLALYPSQNGSSVTARHRPGHSQSRIPTPSRQASTEPHTPTTTSIARGAPAPTTPTSIHHTPRARQGFPRSQTQPLQPTQRQKTPTPSVTSSTTAKRRAASPAASTSLSGAKRPKASSKPPSSMPKRTNKEENRRSIGQYPTPDGDDVMDAIPSWTQPIPPTGNWDDVILPVVARKKGLEGHYETADGSPKPPQRRGSEIFEPAPGTFGYDHTKIRRRDDTKADVIPMDEFGQKVDEAPAKPDALDELSSPQPAATPNPPGAALKRSRSRASPPPSPPPFAHYTNAQPSPLPTASPIPPHTVEVREEKPGARDDDDAGSGCCRCVIM</sequence>
<feature type="compositionally biased region" description="Low complexity" evidence="1">
    <location>
        <begin position="477"/>
        <end position="486"/>
    </location>
</feature>
<dbReference type="HOGENOM" id="CLU_023533_0_0_1"/>
<feature type="compositionally biased region" description="Basic and acidic residues" evidence="1">
    <location>
        <begin position="571"/>
        <end position="583"/>
    </location>
</feature>
<dbReference type="eggNOG" id="ENOG502SK73">
    <property type="taxonomic scope" value="Eukaryota"/>
</dbReference>
<reference evidence="2 3" key="1">
    <citation type="journal article" date="2012" name="Science">
        <title>The Paleozoic origin of enzymatic lignin decomposition reconstructed from 31 fungal genomes.</title>
        <authorList>
            <person name="Floudas D."/>
            <person name="Binder M."/>
            <person name="Riley R."/>
            <person name="Barry K."/>
            <person name="Blanchette R.A."/>
            <person name="Henrissat B."/>
            <person name="Martinez A.T."/>
            <person name="Otillar R."/>
            <person name="Spatafora J.W."/>
            <person name="Yadav J.S."/>
            <person name="Aerts A."/>
            <person name="Benoit I."/>
            <person name="Boyd A."/>
            <person name="Carlson A."/>
            <person name="Copeland A."/>
            <person name="Coutinho P.M."/>
            <person name="de Vries R.P."/>
            <person name="Ferreira P."/>
            <person name="Findley K."/>
            <person name="Foster B."/>
            <person name="Gaskell J."/>
            <person name="Glotzer D."/>
            <person name="Gorecki P."/>
            <person name="Heitman J."/>
            <person name="Hesse C."/>
            <person name="Hori C."/>
            <person name="Igarashi K."/>
            <person name="Jurgens J.A."/>
            <person name="Kallen N."/>
            <person name="Kersten P."/>
            <person name="Kohler A."/>
            <person name="Kuees U."/>
            <person name="Kumar T.K.A."/>
            <person name="Kuo A."/>
            <person name="LaButti K."/>
            <person name="Larrondo L.F."/>
            <person name="Lindquist E."/>
            <person name="Ling A."/>
            <person name="Lombard V."/>
            <person name="Lucas S."/>
            <person name="Lundell T."/>
            <person name="Martin R."/>
            <person name="McLaughlin D.J."/>
            <person name="Morgenstern I."/>
            <person name="Morin E."/>
            <person name="Murat C."/>
            <person name="Nagy L.G."/>
            <person name="Nolan M."/>
            <person name="Ohm R.A."/>
            <person name="Patyshakuliyeva A."/>
            <person name="Rokas A."/>
            <person name="Ruiz-Duenas F.J."/>
            <person name="Sabat G."/>
            <person name="Salamov A."/>
            <person name="Samejima M."/>
            <person name="Schmutz J."/>
            <person name="Slot J.C."/>
            <person name="St John F."/>
            <person name="Stenlid J."/>
            <person name="Sun H."/>
            <person name="Sun S."/>
            <person name="Syed K."/>
            <person name="Tsang A."/>
            <person name="Wiebenga A."/>
            <person name="Young D."/>
            <person name="Pisabarro A."/>
            <person name="Eastwood D.C."/>
            <person name="Martin F."/>
            <person name="Cullen D."/>
            <person name="Grigoriev I.V."/>
            <person name="Hibbett D.S."/>
        </authorList>
    </citation>
    <scope>NUCLEOTIDE SEQUENCE</scope>
    <source>
        <strain evidence="3">FP-58527</strain>
    </source>
</reference>
<feature type="compositionally biased region" description="Polar residues" evidence="1">
    <location>
        <begin position="356"/>
        <end position="374"/>
    </location>
</feature>
<feature type="compositionally biased region" description="Polar residues" evidence="1">
    <location>
        <begin position="381"/>
        <end position="405"/>
    </location>
</feature>
<evidence type="ECO:0000313" key="2">
    <source>
        <dbReference type="EMBL" id="EPT00244.1"/>
    </source>
</evidence>
<gene>
    <name evidence="2" type="ORF">FOMPIDRAFT_1123053</name>
</gene>
<dbReference type="Proteomes" id="UP000015241">
    <property type="component" value="Unassembled WGS sequence"/>
</dbReference>
<accession>S8EAG1</accession>
<feature type="region of interest" description="Disordered" evidence="1">
    <location>
        <begin position="207"/>
        <end position="228"/>
    </location>
</feature>
<feature type="compositionally biased region" description="Polar residues" evidence="1">
    <location>
        <begin position="147"/>
        <end position="163"/>
    </location>
</feature>